<proteinExistence type="inferred from homology"/>
<dbReference type="Pfam" id="PF01909">
    <property type="entry name" value="NTP_transf_2"/>
    <property type="match status" value="1"/>
</dbReference>
<keyword evidence="8" id="KW-0460">Magnesium</keyword>
<evidence type="ECO:0000256" key="2">
    <source>
        <dbReference type="ARBA" id="ARBA00022649"/>
    </source>
</evidence>
<reference evidence="12" key="1">
    <citation type="journal article" date="2019" name="Int. J. Syst. Evol. Microbiol.">
        <title>The Global Catalogue of Microorganisms (GCM) 10K type strain sequencing project: providing services to taxonomists for standard genome sequencing and annotation.</title>
        <authorList>
            <consortium name="The Broad Institute Genomics Platform"/>
            <consortium name="The Broad Institute Genome Sequencing Center for Infectious Disease"/>
            <person name="Wu L."/>
            <person name="Ma J."/>
        </authorList>
    </citation>
    <scope>NUCLEOTIDE SEQUENCE [LARGE SCALE GENOMIC DNA]</scope>
    <source>
        <strain evidence="12">CGMCC 1.15342</strain>
    </source>
</reference>
<feature type="domain" description="Polymerase nucleotidyl transferase" evidence="10">
    <location>
        <begin position="11"/>
        <end position="95"/>
    </location>
</feature>
<keyword evidence="2" id="KW-1277">Toxin-antitoxin system</keyword>
<evidence type="ECO:0000256" key="4">
    <source>
        <dbReference type="ARBA" id="ARBA00022695"/>
    </source>
</evidence>
<comment type="caution">
    <text evidence="11">The sequence shown here is derived from an EMBL/GenBank/DDBJ whole genome shotgun (WGS) entry which is preliminary data.</text>
</comment>
<keyword evidence="7" id="KW-0067">ATP-binding</keyword>
<protein>
    <recommendedName>
        <fullName evidence="10">Polymerase nucleotidyl transferase domain-containing protein</fullName>
    </recommendedName>
</protein>
<keyword evidence="12" id="KW-1185">Reference proteome</keyword>
<dbReference type="InterPro" id="IPR052038">
    <property type="entry name" value="Type-VII_TA_antitoxin"/>
</dbReference>
<dbReference type="EMBL" id="BMIK01000009">
    <property type="protein sequence ID" value="GGC34614.1"/>
    <property type="molecule type" value="Genomic_DNA"/>
</dbReference>
<evidence type="ECO:0000256" key="9">
    <source>
        <dbReference type="ARBA" id="ARBA00038276"/>
    </source>
</evidence>
<evidence type="ECO:0000256" key="5">
    <source>
        <dbReference type="ARBA" id="ARBA00022723"/>
    </source>
</evidence>
<dbReference type="PANTHER" id="PTHR33571:SF14">
    <property type="entry name" value="PROTEIN ADENYLYLTRANSFERASE MJ0435-RELATED"/>
    <property type="match status" value="1"/>
</dbReference>
<evidence type="ECO:0000259" key="10">
    <source>
        <dbReference type="Pfam" id="PF01909"/>
    </source>
</evidence>
<evidence type="ECO:0000313" key="11">
    <source>
        <dbReference type="EMBL" id="GGC34614.1"/>
    </source>
</evidence>
<dbReference type="PANTHER" id="PTHR33571">
    <property type="entry name" value="SSL8005 PROTEIN"/>
    <property type="match status" value="1"/>
</dbReference>
<dbReference type="InterPro" id="IPR002934">
    <property type="entry name" value="Polymerase_NTP_transf_dom"/>
</dbReference>
<evidence type="ECO:0000256" key="1">
    <source>
        <dbReference type="ARBA" id="ARBA00001946"/>
    </source>
</evidence>
<evidence type="ECO:0000256" key="3">
    <source>
        <dbReference type="ARBA" id="ARBA00022679"/>
    </source>
</evidence>
<evidence type="ECO:0000256" key="7">
    <source>
        <dbReference type="ARBA" id="ARBA00022840"/>
    </source>
</evidence>
<evidence type="ECO:0000313" key="12">
    <source>
        <dbReference type="Proteomes" id="UP000597338"/>
    </source>
</evidence>
<keyword evidence="6" id="KW-0547">Nucleotide-binding</keyword>
<dbReference type="CDD" id="cd05403">
    <property type="entry name" value="NT_KNTase_like"/>
    <property type="match status" value="1"/>
</dbReference>
<organism evidence="11 12">
    <name type="scientific">Parapedobacter defluvii</name>
    <dbReference type="NCBI Taxonomy" id="2045106"/>
    <lineage>
        <taxon>Bacteria</taxon>
        <taxon>Pseudomonadati</taxon>
        <taxon>Bacteroidota</taxon>
        <taxon>Sphingobacteriia</taxon>
        <taxon>Sphingobacteriales</taxon>
        <taxon>Sphingobacteriaceae</taxon>
        <taxon>Parapedobacter</taxon>
    </lineage>
</organism>
<keyword evidence="4" id="KW-0548">Nucleotidyltransferase</keyword>
<keyword evidence="3" id="KW-0808">Transferase</keyword>
<comment type="cofactor">
    <cofactor evidence="1">
        <name>Mg(2+)</name>
        <dbReference type="ChEBI" id="CHEBI:18420"/>
    </cofactor>
</comment>
<sequence>MEAVSKIKSQLRRLKPQLASKYGVNELGLFGSITRDDFSTDSDVDIVVDFDRSIGVEFIDLANELEAILHRKVDLISKKGIKPKYLKEIQKDLIYV</sequence>
<dbReference type="Gene3D" id="3.30.460.10">
    <property type="entry name" value="Beta Polymerase, domain 2"/>
    <property type="match status" value="1"/>
</dbReference>
<evidence type="ECO:0000256" key="8">
    <source>
        <dbReference type="ARBA" id="ARBA00022842"/>
    </source>
</evidence>
<dbReference type="SUPFAM" id="SSF81301">
    <property type="entry name" value="Nucleotidyltransferase"/>
    <property type="match status" value="1"/>
</dbReference>
<dbReference type="Proteomes" id="UP000597338">
    <property type="component" value="Unassembled WGS sequence"/>
</dbReference>
<gene>
    <name evidence="11" type="ORF">GCM10011386_28450</name>
</gene>
<keyword evidence="5" id="KW-0479">Metal-binding</keyword>
<dbReference type="InterPro" id="IPR043519">
    <property type="entry name" value="NT_sf"/>
</dbReference>
<evidence type="ECO:0000256" key="6">
    <source>
        <dbReference type="ARBA" id="ARBA00022741"/>
    </source>
</evidence>
<name>A0ABQ1M4G9_9SPHI</name>
<accession>A0ABQ1M4G9</accession>
<comment type="similarity">
    <text evidence="9">Belongs to the MntA antitoxin family.</text>
</comment>